<accession>A0A7Z7IGU0</accession>
<comment type="caution">
    <text evidence="1">The sequence shown here is derived from an EMBL/GenBank/DDBJ whole genome shotgun (WGS) entry which is preliminary data.</text>
</comment>
<dbReference type="AlphaFoldDB" id="A0A7Z7IGU0"/>
<dbReference type="EMBL" id="OCTY01000002">
    <property type="protein sequence ID" value="SOJ53187.1"/>
    <property type="molecule type" value="Genomic_DNA"/>
</dbReference>
<organism evidence="1 2">
    <name type="scientific">Mycobacterium simulans</name>
    <dbReference type="NCBI Taxonomy" id="627089"/>
    <lineage>
        <taxon>Bacteria</taxon>
        <taxon>Bacillati</taxon>
        <taxon>Actinomycetota</taxon>
        <taxon>Actinomycetes</taxon>
        <taxon>Mycobacteriales</taxon>
        <taxon>Mycobacteriaceae</taxon>
        <taxon>Mycobacterium</taxon>
    </lineage>
</organism>
<sequence length="242" mass="27106">MTMDNMPAVNGWPTWSHLTVERLIKTLPPIEDIWAALPDPAAIGQLKQRENLLGVATLSWRSFELIHEIVLHLGAYNAIVRHPPSVKACTKQALLNGLLSSAALLVNKTVTVRLHTQHFLLTGVGDFTINRHLLHQVAEKFQLPRRVAKACRINPTDYSPESELGLQAGIVSPFISPSVSRNRLRGIVLFIAMEIDPMEERMIAISLSPFESLVVRLADFHALAHLYARRAYPDLHWAKIRG</sequence>
<evidence type="ECO:0000313" key="1">
    <source>
        <dbReference type="EMBL" id="SOJ53187.1"/>
    </source>
</evidence>
<name>A0A7Z7IGU0_9MYCO</name>
<reference evidence="1 2" key="1">
    <citation type="submission" date="2017-10" db="EMBL/GenBank/DDBJ databases">
        <authorList>
            <consortium name="Urmite Genomes"/>
        </authorList>
    </citation>
    <scope>NUCLEOTIDE SEQUENCE [LARGE SCALE GENOMIC DNA]</scope>
    <source>
        <strain evidence="1 2">FB-527</strain>
    </source>
</reference>
<dbReference type="RefSeq" id="WP_186241489.1">
    <property type="nucleotide sequence ID" value="NZ_OCTY01000002.1"/>
</dbReference>
<evidence type="ECO:0000313" key="2">
    <source>
        <dbReference type="Proteomes" id="UP000554965"/>
    </source>
</evidence>
<keyword evidence="2" id="KW-1185">Reference proteome</keyword>
<protein>
    <submittedName>
        <fullName evidence="1">Uncharacterized protein</fullName>
    </submittedName>
</protein>
<dbReference type="Proteomes" id="UP000554965">
    <property type="component" value="Unassembled WGS sequence"/>
</dbReference>
<gene>
    <name evidence="1" type="ORF">MSIMFB_00688</name>
</gene>
<proteinExistence type="predicted"/>